<feature type="compositionally biased region" description="Low complexity" evidence="1">
    <location>
        <begin position="694"/>
        <end position="713"/>
    </location>
</feature>
<dbReference type="GO" id="GO:0003729">
    <property type="term" value="F:mRNA binding"/>
    <property type="evidence" value="ECO:0007669"/>
    <property type="project" value="TreeGrafter"/>
</dbReference>
<evidence type="ECO:0000313" key="3">
    <source>
        <dbReference type="EMBL" id="CAF9904729.1"/>
    </source>
</evidence>
<dbReference type="InterPro" id="IPR009604">
    <property type="entry name" value="LsmAD_domain"/>
</dbReference>
<dbReference type="PANTHER" id="PTHR12854">
    <property type="entry name" value="ATAXIN 2-RELATED"/>
    <property type="match status" value="1"/>
</dbReference>
<dbReference type="OrthoDB" id="2275718at2759"/>
<dbReference type="InterPro" id="IPR045117">
    <property type="entry name" value="ATXN2-like"/>
</dbReference>
<feature type="compositionally biased region" description="Low complexity" evidence="1">
    <location>
        <begin position="967"/>
        <end position="981"/>
    </location>
</feature>
<organism evidence="3 4">
    <name type="scientific">Heterodermia speciosa</name>
    <dbReference type="NCBI Taxonomy" id="116794"/>
    <lineage>
        <taxon>Eukaryota</taxon>
        <taxon>Fungi</taxon>
        <taxon>Dikarya</taxon>
        <taxon>Ascomycota</taxon>
        <taxon>Pezizomycotina</taxon>
        <taxon>Lecanoromycetes</taxon>
        <taxon>OSLEUM clade</taxon>
        <taxon>Lecanoromycetidae</taxon>
        <taxon>Caliciales</taxon>
        <taxon>Physciaceae</taxon>
        <taxon>Heterodermia</taxon>
    </lineage>
</organism>
<evidence type="ECO:0000256" key="1">
    <source>
        <dbReference type="SAM" id="MobiDB-lite"/>
    </source>
</evidence>
<feature type="region of interest" description="Disordered" evidence="1">
    <location>
        <begin position="281"/>
        <end position="367"/>
    </location>
</feature>
<evidence type="ECO:0000313" key="4">
    <source>
        <dbReference type="Proteomes" id="UP000664521"/>
    </source>
</evidence>
<accession>A0A8H3EDW2</accession>
<feature type="region of interest" description="Disordered" evidence="1">
    <location>
        <begin position="388"/>
        <end position="443"/>
    </location>
</feature>
<feature type="compositionally biased region" description="Polar residues" evidence="1">
    <location>
        <begin position="680"/>
        <end position="693"/>
    </location>
</feature>
<dbReference type="PANTHER" id="PTHR12854:SF7">
    <property type="entry name" value="ATAXIN-2 HOMOLOG"/>
    <property type="match status" value="1"/>
</dbReference>
<feature type="region of interest" description="Disordered" evidence="1">
    <location>
        <begin position="804"/>
        <end position="824"/>
    </location>
</feature>
<reference evidence="3" key="1">
    <citation type="submission" date="2021-03" db="EMBL/GenBank/DDBJ databases">
        <authorList>
            <person name="Tagirdzhanova G."/>
        </authorList>
    </citation>
    <scope>NUCLEOTIDE SEQUENCE</scope>
</reference>
<feature type="compositionally biased region" description="Polar residues" evidence="1">
    <location>
        <begin position="22"/>
        <end position="35"/>
    </location>
</feature>
<name>A0A8H3EDW2_9LECA</name>
<feature type="region of interest" description="Disordered" evidence="1">
    <location>
        <begin position="514"/>
        <end position="719"/>
    </location>
</feature>
<sequence length="1084" mass="118579">MAAAMVNGMASTTDSNASANAMPSTGKQQSKSSFGNKAAESNRKQSENANDVAPKRAPPQKAWQSGMNPLTQRSTTPAQQNGAGSHNKTVSQKPFANQEMAATDSSAHDRLLYLYGNAMGMPASITVKNGDVFTGVFFGTTIENHQSAYLMKMVEQVKSGTKAEPNGIQDCSGGFIGRGDDFAMYFDTKDVTDLAVDGITFDSQHKMQNGFSTGFRIDTDISGNTAMPERDLQRWEPSETADANLSLESSGGAWDQFQVNEQRFGLKSDYDENIYTTSIDRSRSDYRQREAEAQRIAQKIEGSSTNNSHTKEERGLLEEEDGLDEEEKYSGVSRHNQDFPALQTGQSNRYMPPARRFPTAKSNVSGAPVDPAIIASQIARRDNIKIGESIVPPAQPQADMNSTGIKPGPSTDQSRETAKLVEDAPSNSTRPPGAAKGPIPSDSATANVEANLLDSFRSFANMEKMRVSDHRRQRVSQDKAIKLNDLMKFSKNFNLKTPVPKDLVPILAKDKSKQEEIMEKAQRNAQQFSSSPPNSSTNTSDHKTLKTVPEGPRENIQTLANVTDRQDYNSVRHGYPSQSQQPTLPLRDRQVQPQNVPLTSDKPAQGYLGHRLHESHGQHKAGMRVSIPPPIPIHGSSRPSTRPPVGQNSSSQTPSSVRTPTSAVSSKFNIKAPEFKPNPAASSFRPSNDPSAISTPVSTPSARPASRAHSPSAFFGTRKPLPADERLSIGENFNPLKRLKENAINEGKAKDYSSNGGIKYAYTTAPSWKMVRDESPMKSYAEMFEVTPTSGKISPHPVHQANPTVPHQHQLPHHLQQGHGGTPHLQAPHPAPFPTQPQTQHYASGQHHYDDHRMHLSASNSTPYHPSPRMQNNPMAFPSPMQQPAQLAYGSPMPQYVIGPGGPQPAHFRQLPGAPQMMPAQGPQLAAPMMVQQSSQGGFIAPSHGMAVPFNPQVQMYPPSQAPSHNGQSQPPSGYPSPGRGAPMMMHQNSHQGQQPMYMNPNQFGQPVYAQQQPPHMMPMRAYGSPQPHYSQSPQPHYNYPPQPHRIPSNSYGQPPPHGPHHHQQQHMQHAPPSMPVENGEETK</sequence>
<feature type="compositionally biased region" description="Polar residues" evidence="1">
    <location>
        <begin position="62"/>
        <end position="90"/>
    </location>
</feature>
<keyword evidence="4" id="KW-1185">Reference proteome</keyword>
<dbReference type="Pfam" id="PF14438">
    <property type="entry name" value="SM-ATX"/>
    <property type="match status" value="1"/>
</dbReference>
<dbReference type="EMBL" id="CAJPDS010000003">
    <property type="protein sequence ID" value="CAF9904729.1"/>
    <property type="molecule type" value="Genomic_DNA"/>
</dbReference>
<feature type="compositionally biased region" description="Basic and acidic residues" evidence="1">
    <location>
        <begin position="281"/>
        <end position="293"/>
    </location>
</feature>
<feature type="compositionally biased region" description="Low complexity" evidence="1">
    <location>
        <begin position="10"/>
        <end position="21"/>
    </location>
</feature>
<dbReference type="GO" id="GO:0034063">
    <property type="term" value="P:stress granule assembly"/>
    <property type="evidence" value="ECO:0007669"/>
    <property type="project" value="TreeGrafter"/>
</dbReference>
<evidence type="ECO:0000259" key="2">
    <source>
        <dbReference type="SMART" id="SM01272"/>
    </source>
</evidence>
<feature type="compositionally biased region" description="Polar residues" evidence="1">
    <location>
        <begin position="987"/>
        <end position="996"/>
    </location>
</feature>
<feature type="compositionally biased region" description="Low complexity" evidence="1">
    <location>
        <begin position="806"/>
        <end position="824"/>
    </location>
</feature>
<dbReference type="SMART" id="SM01272">
    <property type="entry name" value="LsmAD"/>
    <property type="match status" value="1"/>
</dbReference>
<protein>
    <recommendedName>
        <fullName evidence="2">LsmAD domain-containing protein</fullName>
    </recommendedName>
</protein>
<feature type="compositionally biased region" description="Low complexity" evidence="1">
    <location>
        <begin position="1025"/>
        <end position="1038"/>
    </location>
</feature>
<feature type="compositionally biased region" description="Basic and acidic residues" evidence="1">
    <location>
        <begin position="413"/>
        <end position="422"/>
    </location>
</feature>
<feature type="compositionally biased region" description="Acidic residues" evidence="1">
    <location>
        <begin position="318"/>
        <end position="327"/>
    </location>
</feature>
<feature type="region of interest" description="Disordered" evidence="1">
    <location>
        <begin position="1016"/>
        <end position="1084"/>
    </location>
</feature>
<dbReference type="AlphaFoldDB" id="A0A8H3EDW2"/>
<feature type="domain" description="LsmAD" evidence="2">
    <location>
        <begin position="264"/>
        <end position="335"/>
    </location>
</feature>
<feature type="compositionally biased region" description="Polar residues" evidence="1">
    <location>
        <begin position="646"/>
        <end position="668"/>
    </location>
</feature>
<dbReference type="Pfam" id="PF06741">
    <property type="entry name" value="LsmAD"/>
    <property type="match status" value="1"/>
</dbReference>
<gene>
    <name evidence="3" type="ORF">HETSPECPRED_004768</name>
</gene>
<feature type="compositionally biased region" description="Low complexity" evidence="1">
    <location>
        <begin position="529"/>
        <end position="539"/>
    </location>
</feature>
<comment type="caution">
    <text evidence="3">The sequence shown here is derived from an EMBL/GenBank/DDBJ whole genome shotgun (WGS) entry which is preliminary data.</text>
</comment>
<feature type="region of interest" description="Disordered" evidence="1">
    <location>
        <begin position="952"/>
        <end position="996"/>
    </location>
</feature>
<feature type="region of interest" description="Disordered" evidence="1">
    <location>
        <begin position="1"/>
        <end position="90"/>
    </location>
</feature>
<proteinExistence type="predicted"/>
<dbReference type="GO" id="GO:0010494">
    <property type="term" value="C:cytoplasmic stress granule"/>
    <property type="evidence" value="ECO:0007669"/>
    <property type="project" value="TreeGrafter"/>
</dbReference>
<dbReference type="Proteomes" id="UP000664521">
    <property type="component" value="Unassembled WGS sequence"/>
</dbReference>
<dbReference type="InterPro" id="IPR025852">
    <property type="entry name" value="SM_dom_ATX"/>
</dbReference>